<proteinExistence type="predicted"/>
<reference evidence="1" key="1">
    <citation type="submission" date="2021-06" db="EMBL/GenBank/DDBJ databases">
        <authorList>
            <person name="Kallberg Y."/>
            <person name="Tangrot J."/>
            <person name="Rosling A."/>
        </authorList>
    </citation>
    <scope>NUCLEOTIDE SEQUENCE</scope>
    <source>
        <strain evidence="1">MA461A</strain>
    </source>
</reference>
<dbReference type="Proteomes" id="UP000789920">
    <property type="component" value="Unassembled WGS sequence"/>
</dbReference>
<comment type="caution">
    <text evidence="1">The sequence shown here is derived from an EMBL/GenBank/DDBJ whole genome shotgun (WGS) entry which is preliminary data.</text>
</comment>
<keyword evidence="2" id="KW-1185">Reference proteome</keyword>
<sequence length="90" mass="10444">AMNIQTLRQIKNSPYSLIFGQNPLHHFSLLKEIKEQQIVESLLGAAALNKQQLLKQITEEANETRDREMNEIVNVNKEMDNIVDKRVNKE</sequence>
<gene>
    <name evidence="1" type="ORF">RPERSI_LOCUS22936</name>
</gene>
<dbReference type="EMBL" id="CAJVQC010070508">
    <property type="protein sequence ID" value="CAG8809775.1"/>
    <property type="molecule type" value="Genomic_DNA"/>
</dbReference>
<accession>A0ACA9RUI9</accession>
<protein>
    <submittedName>
        <fullName evidence="1">3724_t:CDS:1</fullName>
    </submittedName>
</protein>
<name>A0ACA9RUI9_9GLOM</name>
<evidence type="ECO:0000313" key="1">
    <source>
        <dbReference type="EMBL" id="CAG8809775.1"/>
    </source>
</evidence>
<feature type="non-terminal residue" evidence="1">
    <location>
        <position position="90"/>
    </location>
</feature>
<evidence type="ECO:0000313" key="2">
    <source>
        <dbReference type="Proteomes" id="UP000789920"/>
    </source>
</evidence>
<organism evidence="1 2">
    <name type="scientific">Racocetra persica</name>
    <dbReference type="NCBI Taxonomy" id="160502"/>
    <lineage>
        <taxon>Eukaryota</taxon>
        <taxon>Fungi</taxon>
        <taxon>Fungi incertae sedis</taxon>
        <taxon>Mucoromycota</taxon>
        <taxon>Glomeromycotina</taxon>
        <taxon>Glomeromycetes</taxon>
        <taxon>Diversisporales</taxon>
        <taxon>Gigasporaceae</taxon>
        <taxon>Racocetra</taxon>
    </lineage>
</organism>
<feature type="non-terminal residue" evidence="1">
    <location>
        <position position="1"/>
    </location>
</feature>